<dbReference type="EMBL" id="BASM01000026">
    <property type="protein sequence ID" value="GAD26962.1"/>
    <property type="molecule type" value="Genomic_DNA"/>
</dbReference>
<evidence type="ECO:0000313" key="2">
    <source>
        <dbReference type="Proteomes" id="UP000018209"/>
    </source>
</evidence>
<organism evidence="1 2">
    <name type="scientific">Gluconobacter thailandicus NBRC 3257</name>
    <dbReference type="NCBI Taxonomy" id="1381097"/>
    <lineage>
        <taxon>Bacteria</taxon>
        <taxon>Pseudomonadati</taxon>
        <taxon>Pseudomonadota</taxon>
        <taxon>Alphaproteobacteria</taxon>
        <taxon>Acetobacterales</taxon>
        <taxon>Acetobacteraceae</taxon>
        <taxon>Gluconobacter</taxon>
    </lineage>
</organism>
<accession>A0ABQ0IXM1</accession>
<gene>
    <name evidence="1" type="ORF">NBRC3257_1961</name>
</gene>
<proteinExistence type="predicted"/>
<reference evidence="1 2" key="1">
    <citation type="submission" date="2013-08" db="EMBL/GenBank/DDBJ databases">
        <title>Gluconobacter thailandicus NBRC 3257 whole genome sequence.</title>
        <authorList>
            <person name="Matsutani M."/>
            <person name="Yakushi T."/>
            <person name="Matsushita K."/>
        </authorList>
    </citation>
    <scope>NUCLEOTIDE SEQUENCE [LARGE SCALE GENOMIC DNA]</scope>
    <source>
        <strain evidence="1 2">NBRC 3257</strain>
    </source>
</reference>
<protein>
    <submittedName>
        <fullName evidence="1">Uncharacterized protein</fullName>
    </submittedName>
</protein>
<sequence>MGENPKVHGIFLPVSSAWKPDRVLCLLLPIITGRLPIGAIVESPLRGLFRL</sequence>
<keyword evidence="2" id="KW-1185">Reference proteome</keyword>
<comment type="caution">
    <text evidence="1">The sequence shown here is derived from an EMBL/GenBank/DDBJ whole genome shotgun (WGS) entry which is preliminary data.</text>
</comment>
<name>A0ABQ0IXM1_GLUTH</name>
<evidence type="ECO:0000313" key="1">
    <source>
        <dbReference type="EMBL" id="GAD26962.1"/>
    </source>
</evidence>
<dbReference type="Proteomes" id="UP000018209">
    <property type="component" value="Unassembled WGS sequence"/>
</dbReference>